<sequence>MMMGIAAAAAAAVSQGLSMTTITIYYLRHQLAVVVMDHPIAPHMNIVRN</sequence>
<gene>
    <name evidence="1" type="ORF">Dbus_chrXg1423</name>
</gene>
<protein>
    <submittedName>
        <fullName evidence="1">CG14229</fullName>
    </submittedName>
</protein>
<evidence type="ECO:0000313" key="1">
    <source>
        <dbReference type="EMBL" id="ALC49567.1"/>
    </source>
</evidence>
<name>A0A0M4EZG1_DROBS</name>
<reference evidence="1 2" key="1">
    <citation type="submission" date="2015-08" db="EMBL/GenBank/DDBJ databases">
        <title>Ancestral chromatin configuration constrains chromatin evolution on differentiating sex chromosomes in Drosophila.</title>
        <authorList>
            <person name="Zhou Q."/>
            <person name="Bachtrog D."/>
        </authorList>
    </citation>
    <scope>NUCLEOTIDE SEQUENCE [LARGE SCALE GENOMIC DNA]</scope>
    <source>
        <tissue evidence="1">Whole larvae</tissue>
    </source>
</reference>
<proteinExistence type="predicted"/>
<keyword evidence="2" id="KW-1185">Reference proteome</keyword>
<evidence type="ECO:0000313" key="2">
    <source>
        <dbReference type="Proteomes" id="UP000494163"/>
    </source>
</evidence>
<dbReference type="Proteomes" id="UP000494163">
    <property type="component" value="Chromosome X"/>
</dbReference>
<organism evidence="1 2">
    <name type="scientific">Drosophila busckii</name>
    <name type="common">Fruit fly</name>
    <dbReference type="NCBI Taxonomy" id="30019"/>
    <lineage>
        <taxon>Eukaryota</taxon>
        <taxon>Metazoa</taxon>
        <taxon>Ecdysozoa</taxon>
        <taxon>Arthropoda</taxon>
        <taxon>Hexapoda</taxon>
        <taxon>Insecta</taxon>
        <taxon>Pterygota</taxon>
        <taxon>Neoptera</taxon>
        <taxon>Endopterygota</taxon>
        <taxon>Diptera</taxon>
        <taxon>Brachycera</taxon>
        <taxon>Muscomorpha</taxon>
        <taxon>Ephydroidea</taxon>
        <taxon>Drosophilidae</taxon>
        <taxon>Drosophila</taxon>
    </lineage>
</organism>
<dbReference type="AlphaFoldDB" id="A0A0M4EZG1"/>
<dbReference type="EMBL" id="CP012528">
    <property type="protein sequence ID" value="ALC49567.1"/>
    <property type="molecule type" value="Genomic_DNA"/>
</dbReference>
<accession>A0A0M4EZG1</accession>